<evidence type="ECO:0000313" key="3">
    <source>
        <dbReference type="EMBL" id="KAE8153301.1"/>
    </source>
</evidence>
<dbReference type="AlphaFoldDB" id="A0A5N6U510"/>
<keyword evidence="4" id="KW-1185">Reference proteome</keyword>
<dbReference type="Pfam" id="PF13924">
    <property type="entry name" value="Lipocalin_5"/>
    <property type="match status" value="1"/>
</dbReference>
<dbReference type="Proteomes" id="UP000325780">
    <property type="component" value="Unassembled WGS sequence"/>
</dbReference>
<accession>A0A5N6U510</accession>
<dbReference type="OrthoDB" id="3904217at2759"/>
<dbReference type="InterPro" id="IPR024311">
    <property type="entry name" value="Lipocalin-like"/>
</dbReference>
<feature type="domain" description="Lipocalin-like" evidence="2">
    <location>
        <begin position="38"/>
        <end position="181"/>
    </location>
</feature>
<feature type="signal peptide" evidence="1">
    <location>
        <begin position="1"/>
        <end position="22"/>
    </location>
</feature>
<evidence type="ECO:0000256" key="1">
    <source>
        <dbReference type="SAM" id="SignalP"/>
    </source>
</evidence>
<sequence>MKLAAITLVIALLLQAPYLIQRFSSSLQSYQFKKTLQGAWSFDSYEFRLYTPSGEIDQVFHSQDRNITGLLLYTTDGYMVAQLAGLGDVIIDESFDQLQCQSRSGSSASIFSYYGKYHLNHTYTHTSGIVNHIIDASTSPSFAGVQGRVANFSNDYLTLSPMEELVHRGMPVKVDLTWKKIT</sequence>
<proteinExistence type="predicted"/>
<feature type="chain" id="PRO_5024917655" description="Lipocalin-like domain-containing protein" evidence="1">
    <location>
        <begin position="23"/>
        <end position="182"/>
    </location>
</feature>
<protein>
    <recommendedName>
        <fullName evidence="2">Lipocalin-like domain-containing protein</fullName>
    </recommendedName>
</protein>
<dbReference type="EMBL" id="ML742041">
    <property type="protein sequence ID" value="KAE8153301.1"/>
    <property type="molecule type" value="Genomic_DNA"/>
</dbReference>
<keyword evidence="1" id="KW-0732">Signal</keyword>
<name>A0A5N6U510_ASPAV</name>
<evidence type="ECO:0000259" key="2">
    <source>
        <dbReference type="Pfam" id="PF13924"/>
    </source>
</evidence>
<gene>
    <name evidence="3" type="ORF">BDV25DRAFT_137057</name>
</gene>
<evidence type="ECO:0000313" key="4">
    <source>
        <dbReference type="Proteomes" id="UP000325780"/>
    </source>
</evidence>
<organism evidence="3 4">
    <name type="scientific">Aspergillus avenaceus</name>
    <dbReference type="NCBI Taxonomy" id="36643"/>
    <lineage>
        <taxon>Eukaryota</taxon>
        <taxon>Fungi</taxon>
        <taxon>Dikarya</taxon>
        <taxon>Ascomycota</taxon>
        <taxon>Pezizomycotina</taxon>
        <taxon>Eurotiomycetes</taxon>
        <taxon>Eurotiomycetidae</taxon>
        <taxon>Eurotiales</taxon>
        <taxon>Aspergillaceae</taxon>
        <taxon>Aspergillus</taxon>
        <taxon>Aspergillus subgen. Circumdati</taxon>
    </lineage>
</organism>
<reference evidence="3 4" key="1">
    <citation type="submission" date="2019-04" db="EMBL/GenBank/DDBJ databases">
        <title>Friends and foes A comparative genomics study of 23 Aspergillus species from section Flavi.</title>
        <authorList>
            <consortium name="DOE Joint Genome Institute"/>
            <person name="Kjaerbolling I."/>
            <person name="Vesth T."/>
            <person name="Frisvad J.C."/>
            <person name="Nybo J.L."/>
            <person name="Theobald S."/>
            <person name="Kildgaard S."/>
            <person name="Isbrandt T."/>
            <person name="Kuo A."/>
            <person name="Sato A."/>
            <person name="Lyhne E.K."/>
            <person name="Kogle M.E."/>
            <person name="Wiebenga A."/>
            <person name="Kun R.S."/>
            <person name="Lubbers R.J."/>
            <person name="Makela M.R."/>
            <person name="Barry K."/>
            <person name="Chovatia M."/>
            <person name="Clum A."/>
            <person name="Daum C."/>
            <person name="Haridas S."/>
            <person name="He G."/>
            <person name="LaButti K."/>
            <person name="Lipzen A."/>
            <person name="Mondo S."/>
            <person name="Riley R."/>
            <person name="Salamov A."/>
            <person name="Simmons B.A."/>
            <person name="Magnuson J.K."/>
            <person name="Henrissat B."/>
            <person name="Mortensen U.H."/>
            <person name="Larsen T.O."/>
            <person name="Devries R.P."/>
            <person name="Grigoriev I.V."/>
            <person name="Machida M."/>
            <person name="Baker S.E."/>
            <person name="Andersen M.R."/>
        </authorList>
    </citation>
    <scope>NUCLEOTIDE SEQUENCE [LARGE SCALE GENOMIC DNA]</scope>
    <source>
        <strain evidence="3 4">IBT 18842</strain>
    </source>
</reference>